<feature type="domain" description="AAA+ ATPase" evidence="4">
    <location>
        <begin position="124"/>
        <end position="256"/>
    </location>
</feature>
<dbReference type="SUPFAM" id="SSF52540">
    <property type="entry name" value="P-loop containing nucleoside triphosphate hydrolases"/>
    <property type="match status" value="1"/>
</dbReference>
<dbReference type="HOGENOM" id="CLU_062999_7_0_4"/>
<evidence type="ECO:0000256" key="1">
    <source>
        <dbReference type="ARBA" id="ARBA00008059"/>
    </source>
</evidence>
<dbReference type="PANTHER" id="PTHR30050">
    <property type="entry name" value="CHROMOSOMAL REPLICATION INITIATOR PROTEIN DNAA"/>
    <property type="match status" value="1"/>
</dbReference>
<dbReference type="CDD" id="cd00009">
    <property type="entry name" value="AAA"/>
    <property type="match status" value="1"/>
</dbReference>
<accession>Q5NWE9</accession>
<dbReference type="NCBIfam" id="NF038214">
    <property type="entry name" value="IS21_help_AAA"/>
    <property type="match status" value="1"/>
</dbReference>
<organism evidence="5 6">
    <name type="scientific">Aromatoleum aromaticum (strain DSM 19018 / LMG 30748 / EbN1)</name>
    <name type="common">Azoarcus sp. (strain EbN1)</name>
    <dbReference type="NCBI Taxonomy" id="76114"/>
    <lineage>
        <taxon>Bacteria</taxon>
        <taxon>Pseudomonadati</taxon>
        <taxon>Pseudomonadota</taxon>
        <taxon>Betaproteobacteria</taxon>
        <taxon>Rhodocyclales</taxon>
        <taxon>Rhodocyclaceae</taxon>
        <taxon>Aromatoleum</taxon>
    </lineage>
</organism>
<dbReference type="GO" id="GO:0005524">
    <property type="term" value="F:ATP binding"/>
    <property type="evidence" value="ECO:0007669"/>
    <property type="project" value="UniProtKB-KW"/>
</dbReference>
<evidence type="ECO:0000313" key="6">
    <source>
        <dbReference type="Proteomes" id="UP000006552"/>
    </source>
</evidence>
<dbReference type="PIRSF" id="PIRSF003073">
    <property type="entry name" value="DNAC_TnpB_IstB"/>
    <property type="match status" value="1"/>
</dbReference>
<comment type="similarity">
    <text evidence="1">Belongs to the IS21/IS1162 putative ATP-binding protein family.</text>
</comment>
<protein>
    <submittedName>
        <fullName evidence="5">Transposase subunit</fullName>
    </submittedName>
</protein>
<dbReference type="eggNOG" id="COG1484">
    <property type="taxonomic scope" value="Bacteria"/>
</dbReference>
<dbReference type="PANTHER" id="PTHR30050:SF4">
    <property type="entry name" value="ATP-BINDING PROTEIN RV3427C IN INSERTION SEQUENCE-RELATED"/>
    <property type="match status" value="1"/>
</dbReference>
<dbReference type="Gene3D" id="3.40.50.300">
    <property type="entry name" value="P-loop containing nucleotide triphosphate hydrolases"/>
    <property type="match status" value="1"/>
</dbReference>
<dbReference type="InterPro" id="IPR027417">
    <property type="entry name" value="P-loop_NTPase"/>
</dbReference>
<keyword evidence="5" id="KW-0614">Plasmid</keyword>
<reference evidence="5 6" key="1">
    <citation type="journal article" date="2005" name="Arch. Microbiol.">
        <title>The genome sequence of an anaerobic aromatic-degrading denitrifying bacterium, strain EbN1.</title>
        <authorList>
            <person name="Rabus R."/>
            <person name="Kube M."/>
            <person name="Heider J."/>
            <person name="Beck A."/>
            <person name="Heitmann K."/>
            <person name="Widdel F."/>
            <person name="Reinhardt R."/>
        </authorList>
    </citation>
    <scope>NUCLEOTIDE SEQUENCE [LARGE SCALE GENOMIC DNA]</scope>
    <source>
        <strain evidence="5 6">EbN1</strain>
        <plasmid evidence="6">Plasmid pAzo2</plasmid>
    </source>
</reference>
<dbReference type="KEGG" id="eba:p2A177"/>
<evidence type="ECO:0000256" key="3">
    <source>
        <dbReference type="ARBA" id="ARBA00022840"/>
    </source>
</evidence>
<evidence type="ECO:0000259" key="4">
    <source>
        <dbReference type="SMART" id="SM00382"/>
    </source>
</evidence>
<evidence type="ECO:0000313" key="5">
    <source>
        <dbReference type="EMBL" id="CAI10615.1"/>
    </source>
</evidence>
<sequence length="269" mass="30411">MRYRPLTRTCAVRATTTDSTHRRTSMLMQHSLQQLRTLRLEGMARAFEEQLTQPAITALSFEERFAQLIDREILLRDGKRIDRLLKAARIKAAAACLEDVDYRAGRGLERSQIAALGTGQWIRHHQNCLITGPTGSGKTWLACALANAACRQGLAAYYVRLPRLFEELRIAHADGSFSRRLMQLARMDLIVIDDWGLAAPSAQERSDLLELLDDRVGTRSTVITSQLPIEHWHTYLGDPTFADAILDRVVHAAHKLALKDESMRRKEKA</sequence>
<dbReference type="InterPro" id="IPR047661">
    <property type="entry name" value="IstB"/>
</dbReference>
<geneLocation type="plasmid" evidence="6">
    <name>pAzo2</name>
</geneLocation>
<keyword evidence="3" id="KW-0067">ATP-binding</keyword>
<name>Q5NWE9_AROAE</name>
<dbReference type="GO" id="GO:0006260">
    <property type="term" value="P:DNA replication"/>
    <property type="evidence" value="ECO:0007669"/>
    <property type="project" value="TreeGrafter"/>
</dbReference>
<keyword evidence="6" id="KW-1185">Reference proteome</keyword>
<dbReference type="EMBL" id="CR555308">
    <property type="protein sequence ID" value="CAI10615.1"/>
    <property type="molecule type" value="Genomic_DNA"/>
</dbReference>
<gene>
    <name evidence="5" type="primary">tnp2P5A</name>
    <name evidence="5" type="ORF">p2A177</name>
</gene>
<dbReference type="SMART" id="SM00382">
    <property type="entry name" value="AAA"/>
    <property type="match status" value="1"/>
</dbReference>
<dbReference type="InterPro" id="IPR028350">
    <property type="entry name" value="DNAC/IstB-like"/>
</dbReference>
<proteinExistence type="inferred from homology"/>
<keyword evidence="2" id="KW-0547">Nucleotide-binding</keyword>
<dbReference type="Pfam" id="PF01695">
    <property type="entry name" value="IstB_IS21"/>
    <property type="match status" value="1"/>
</dbReference>
<dbReference type="Proteomes" id="UP000006552">
    <property type="component" value="Plasmid 2"/>
</dbReference>
<dbReference type="AlphaFoldDB" id="Q5NWE9"/>
<dbReference type="InterPro" id="IPR003593">
    <property type="entry name" value="AAA+_ATPase"/>
</dbReference>
<evidence type="ECO:0000256" key="2">
    <source>
        <dbReference type="ARBA" id="ARBA00022741"/>
    </source>
</evidence>
<dbReference type="InterPro" id="IPR002611">
    <property type="entry name" value="IstB_ATP-bd"/>
</dbReference>